<dbReference type="SUPFAM" id="SSF50249">
    <property type="entry name" value="Nucleic acid-binding proteins"/>
    <property type="match status" value="1"/>
</dbReference>
<comment type="similarity">
    <text evidence="4">Belongs to the class I-like SAM-binding methyltransferase superfamily. RNA M5U methyltransferase family.</text>
</comment>
<dbReference type="InterPro" id="IPR030390">
    <property type="entry name" value="MeTrfase_TrmA_AS"/>
</dbReference>
<feature type="active site" description="Nucleophile" evidence="4">
    <location>
        <position position="340"/>
    </location>
</feature>
<dbReference type="EMBL" id="BAAAME010000002">
    <property type="protein sequence ID" value="GAA1731320.1"/>
    <property type="molecule type" value="Genomic_DNA"/>
</dbReference>
<keyword evidence="1 4" id="KW-0489">Methyltransferase</keyword>
<organism evidence="7 8">
    <name type="scientific">Aeromicrobium alkaliterrae</name>
    <dbReference type="NCBI Taxonomy" id="302168"/>
    <lineage>
        <taxon>Bacteria</taxon>
        <taxon>Bacillati</taxon>
        <taxon>Actinomycetota</taxon>
        <taxon>Actinomycetes</taxon>
        <taxon>Propionibacteriales</taxon>
        <taxon>Nocardioidaceae</taxon>
        <taxon>Aeromicrobium</taxon>
    </lineage>
</organism>
<proteinExistence type="inferred from homology"/>
<dbReference type="PANTHER" id="PTHR11061">
    <property type="entry name" value="RNA M5U METHYLTRANSFERASE"/>
    <property type="match status" value="1"/>
</dbReference>
<evidence type="ECO:0000313" key="7">
    <source>
        <dbReference type="EMBL" id="GAA1731320.1"/>
    </source>
</evidence>
<dbReference type="InterPro" id="IPR012340">
    <property type="entry name" value="NA-bd_OB-fold"/>
</dbReference>
<dbReference type="Gene3D" id="2.40.50.1070">
    <property type="match status" value="1"/>
</dbReference>
<dbReference type="Gene3D" id="2.40.50.140">
    <property type="entry name" value="Nucleic acid-binding proteins"/>
    <property type="match status" value="1"/>
</dbReference>
<dbReference type="PROSITE" id="PS51687">
    <property type="entry name" value="SAM_MT_RNA_M5U"/>
    <property type="match status" value="1"/>
</dbReference>
<keyword evidence="2 4" id="KW-0808">Transferase</keyword>
<evidence type="ECO:0000256" key="3">
    <source>
        <dbReference type="ARBA" id="ARBA00022691"/>
    </source>
</evidence>
<keyword evidence="3 4" id="KW-0949">S-adenosyl-L-methionine</keyword>
<feature type="binding site" evidence="4">
    <location>
        <position position="219"/>
    </location>
    <ligand>
        <name>S-adenosyl-L-methionine</name>
        <dbReference type="ChEBI" id="CHEBI:59789"/>
    </ligand>
</feature>
<sequence length="394" mass="42323">MPEAEHADLPIVDVGPVAHGGHCVARLDGQVVFVRHALPGERVRIHVTDESSSFLRADAVEVLEASPDRVTPPCRWATTCGGCDFQHADLAAQRRLLGDVVREQLRRLAGLDWDGEVEEVAPSLGWRTRMQYTRGADGRLGLRAHRSHEVVPIDTCLIAHPDLPTTADAPASSERVEAVLSSTGQSALIADGRRVEGPRRVTERVHHRHFGVAAGGFWQVHPRAAETLVDAVMAAAELRPGDRVADLYAGVGLFSAFAAEQVGAAGHVVSVEWDRVASDEARRNLADLPQAEVRNGATERVTRSIGSADVVVLDPPRAGAKKAVRDIVGLRPRRIVYVSCDPASLARDLARFADLGYGVRDVRAFALFPMTHHVECVVVLDAGTAGTSEGPDAS</sequence>
<feature type="active site" evidence="5">
    <location>
        <position position="340"/>
    </location>
</feature>
<accession>A0ABN2JM30</accession>
<dbReference type="Pfam" id="PF01938">
    <property type="entry name" value="TRAM"/>
    <property type="match status" value="1"/>
</dbReference>
<dbReference type="Gene3D" id="3.40.50.150">
    <property type="entry name" value="Vaccinia Virus protein VP39"/>
    <property type="match status" value="2"/>
</dbReference>
<protein>
    <submittedName>
        <fullName evidence="7">TRAM domain-containing protein</fullName>
    </submittedName>
</protein>
<dbReference type="Pfam" id="PF01135">
    <property type="entry name" value="PCMT"/>
    <property type="match status" value="1"/>
</dbReference>
<dbReference type="Pfam" id="PF05958">
    <property type="entry name" value="tRNA_U5-meth_tr"/>
    <property type="match status" value="1"/>
</dbReference>
<evidence type="ECO:0000256" key="2">
    <source>
        <dbReference type="ARBA" id="ARBA00022679"/>
    </source>
</evidence>
<gene>
    <name evidence="7" type="ORF">GCM10009710_09970</name>
</gene>
<name>A0ABN2JM30_9ACTN</name>
<evidence type="ECO:0000313" key="8">
    <source>
        <dbReference type="Proteomes" id="UP001501057"/>
    </source>
</evidence>
<dbReference type="SUPFAM" id="SSF53335">
    <property type="entry name" value="S-adenosyl-L-methionine-dependent methyltransferases"/>
    <property type="match status" value="1"/>
</dbReference>
<dbReference type="PROSITE" id="PS01230">
    <property type="entry name" value="TRMA_1"/>
    <property type="match status" value="1"/>
</dbReference>
<dbReference type="Proteomes" id="UP001501057">
    <property type="component" value="Unassembled WGS sequence"/>
</dbReference>
<feature type="binding site" evidence="4">
    <location>
        <position position="314"/>
    </location>
    <ligand>
        <name>S-adenosyl-L-methionine</name>
        <dbReference type="ChEBI" id="CHEBI:59789"/>
    </ligand>
</feature>
<dbReference type="PANTHER" id="PTHR11061:SF30">
    <property type="entry name" value="TRNA (URACIL(54)-C(5))-METHYLTRANSFERASE"/>
    <property type="match status" value="1"/>
</dbReference>
<dbReference type="InterPro" id="IPR029063">
    <property type="entry name" value="SAM-dependent_MTases_sf"/>
</dbReference>
<keyword evidence="8" id="KW-1185">Reference proteome</keyword>
<dbReference type="InterPro" id="IPR010280">
    <property type="entry name" value="U5_MeTrfase_fam"/>
</dbReference>
<dbReference type="CDD" id="cd02440">
    <property type="entry name" value="AdoMet_MTases"/>
    <property type="match status" value="1"/>
</dbReference>
<dbReference type="PROSITE" id="PS50926">
    <property type="entry name" value="TRAM"/>
    <property type="match status" value="1"/>
</dbReference>
<dbReference type="InterPro" id="IPR002792">
    <property type="entry name" value="TRAM_dom"/>
</dbReference>
<evidence type="ECO:0000259" key="6">
    <source>
        <dbReference type="PROSITE" id="PS50926"/>
    </source>
</evidence>
<evidence type="ECO:0000256" key="1">
    <source>
        <dbReference type="ARBA" id="ARBA00022603"/>
    </source>
</evidence>
<reference evidence="7 8" key="1">
    <citation type="journal article" date="2019" name="Int. J. Syst. Evol. Microbiol.">
        <title>The Global Catalogue of Microorganisms (GCM) 10K type strain sequencing project: providing services to taxonomists for standard genome sequencing and annotation.</title>
        <authorList>
            <consortium name="The Broad Institute Genomics Platform"/>
            <consortium name="The Broad Institute Genome Sequencing Center for Infectious Disease"/>
            <person name="Wu L."/>
            <person name="Ma J."/>
        </authorList>
    </citation>
    <scope>NUCLEOTIDE SEQUENCE [LARGE SCALE GENOMIC DNA]</scope>
    <source>
        <strain evidence="7 8">JCM 13518</strain>
    </source>
</reference>
<evidence type="ECO:0000256" key="4">
    <source>
        <dbReference type="PROSITE-ProRule" id="PRU01024"/>
    </source>
</evidence>
<feature type="binding site" evidence="4">
    <location>
        <position position="248"/>
    </location>
    <ligand>
        <name>S-adenosyl-L-methionine</name>
        <dbReference type="ChEBI" id="CHEBI:59789"/>
    </ligand>
</feature>
<feature type="binding site" evidence="4">
    <location>
        <position position="272"/>
    </location>
    <ligand>
        <name>S-adenosyl-L-methionine</name>
        <dbReference type="ChEBI" id="CHEBI:59789"/>
    </ligand>
</feature>
<dbReference type="RefSeq" id="WP_344198371.1">
    <property type="nucleotide sequence ID" value="NZ_BAAAME010000002.1"/>
</dbReference>
<feature type="domain" description="TRAM" evidence="6">
    <location>
        <begin position="1"/>
        <end position="61"/>
    </location>
</feature>
<comment type="caution">
    <text evidence="7">The sequence shown here is derived from an EMBL/GenBank/DDBJ whole genome shotgun (WGS) entry which is preliminary data.</text>
</comment>
<evidence type="ECO:0000256" key="5">
    <source>
        <dbReference type="PROSITE-ProRule" id="PRU10015"/>
    </source>
</evidence>